<organism evidence="12 13">
    <name type="scientific">Magnetococcus marinus (strain ATCC BAA-1437 / JCM 17883 / MC-1)</name>
    <dbReference type="NCBI Taxonomy" id="156889"/>
    <lineage>
        <taxon>Bacteria</taxon>
        <taxon>Pseudomonadati</taxon>
        <taxon>Pseudomonadota</taxon>
        <taxon>Magnetococcia</taxon>
        <taxon>Magnetococcales</taxon>
        <taxon>Magnetococcaceae</taxon>
        <taxon>Magnetococcus</taxon>
    </lineage>
</organism>
<dbReference type="KEGG" id="mgm:Mmc1_1520"/>
<evidence type="ECO:0000256" key="9">
    <source>
        <dbReference type="ARBA" id="ARBA00025174"/>
    </source>
</evidence>
<evidence type="ECO:0000256" key="11">
    <source>
        <dbReference type="RuleBase" id="RU000587"/>
    </source>
</evidence>
<dbReference type="Pfam" id="PF00343">
    <property type="entry name" value="Phosphorylase"/>
    <property type="match status" value="1"/>
</dbReference>
<reference evidence="12 13" key="2">
    <citation type="journal article" date="2012" name="Int. J. Syst. Evol. Microbiol.">
        <title>Magnetococcus marinus gen. nov., sp. nov., a marine, magnetotactic bacterium that represents a novel lineage (Magnetococcaceae fam. nov.; Magnetococcales ord. nov.) at the base of the Alphaproteobacteria.</title>
        <authorList>
            <person name="Bazylinski D.A."/>
            <person name="Williams T.J."/>
            <person name="Lefevre C.T."/>
            <person name="Berg R.J."/>
            <person name="Zhang C.L."/>
            <person name="Bowser S.S."/>
            <person name="Dean A.J."/>
            <person name="Beveridge T.J."/>
        </authorList>
    </citation>
    <scope>NUCLEOTIDE SEQUENCE [LARGE SCALE GENOMIC DNA]</scope>
    <source>
        <strain evidence="13">ATCC BAA-1437 / JCM 17883 / MC-1</strain>
    </source>
</reference>
<dbReference type="HOGENOM" id="CLU_010198_1_1_5"/>
<accession>A0L7T6</accession>
<dbReference type="CAZy" id="GT35">
    <property type="family name" value="Glycosyltransferase Family 35"/>
</dbReference>
<dbReference type="PANTHER" id="PTHR11468:SF3">
    <property type="entry name" value="GLYCOGEN PHOSPHORYLASE, LIVER FORM"/>
    <property type="match status" value="1"/>
</dbReference>
<evidence type="ECO:0000256" key="3">
    <source>
        <dbReference type="ARBA" id="ARBA00006047"/>
    </source>
</evidence>
<evidence type="ECO:0000256" key="6">
    <source>
        <dbReference type="ARBA" id="ARBA00022679"/>
    </source>
</evidence>
<dbReference type="GO" id="GO:0008184">
    <property type="term" value="F:glycogen phosphorylase activity"/>
    <property type="evidence" value="ECO:0007669"/>
    <property type="project" value="InterPro"/>
</dbReference>
<keyword evidence="4" id="KW-0321">Glycogen metabolism</keyword>
<keyword evidence="8 11" id="KW-0119">Carbohydrate metabolism</keyword>
<sequence length="829" mass="94952">MTLDEQLSESSVHEHDRPDWNATFIKEKLVNYMVHDVGKDPDIASERDWYYAVVYFVRGVLSERRIRQNRYLRDEKGRRVYYLSMEYLIGRNLMRTVLDLDLNILLREALSEFEQDLDTIVACEVDAALGNGGLGRLAACILDSIANQSFPGMGYGIRYEFGMFSQSIEEGMQVEHPEHWLRHGNPWEFEQPNVKYRVRFNGKILCFKDADGNDTCQWVDTKDVVALAFDVPLSGHKTPSITNLRLWSARATRDFDLSYFNEGNYVEAVKDKAVSENLSKVLYPNDSTLRGQELRLKQEYFFVSSSLQDIMERFKLENGDIRQFPKRVVIHLNDTHPSLAVPELLRLFCDEYGLEFDEAWDLCRQTFTYTNHTLLPEALETWPIAIMEHVLPRHLQILYKINHQHLKEVKHRYPGNSTILSRMSLIDDVSKRVRMAHVCIVGSYSVNGVAELHSRLMQAGMFKDFKEMRPGVFTNVTNGIDQHRWLNMSNPGLSALIKESIGDKWVSDLPALVELAPLADDAGFRRQFHDIKRANKVRLAQLVARKTGVELDPSSMFDVQVKRIHEYKRQLLNLMHVVTRYIRIRDGVENDMVPRSVIIGGKAAPGYHIAKQIIRLINDVASTINNDPAIKGLLKLVFLPNYNVSKAEIIMPGSELSEQISTPGMEASGTGNMKFALNGALTIGTLDGANIEILEEVGDDNIFIFGMTADEAHDLRAGGYDPTLYFEKNAELRRVLEMIRDGFFCPDDPGRYSDLYNNLLFGGDHFLLLADYEAYIACQKQVEATYSNQDRWNRMAVLNTANMGKFSIDRTVRTYAENVWKVKPMQLKR</sequence>
<protein>
    <recommendedName>
        <fullName evidence="11">Alpha-1,4 glucan phosphorylase</fullName>
        <ecNumber evidence="11">2.4.1.1</ecNumber>
    </recommendedName>
</protein>
<name>A0L7T6_MAGMM</name>
<comment type="function">
    <text evidence="9">Phosphorylase is an important allosteric enzyme in carbohydrate metabolism. Enzymes from different sources differ in their regulatory mechanisms and in their natural substrates. However, all known phosphorylases share catalytic and structural properties.</text>
</comment>
<comment type="cofactor">
    <cofactor evidence="2 11">
        <name>pyridoxal 5'-phosphate</name>
        <dbReference type="ChEBI" id="CHEBI:597326"/>
    </cofactor>
</comment>
<dbReference type="InterPro" id="IPR000811">
    <property type="entry name" value="Glyco_trans_35"/>
</dbReference>
<keyword evidence="7 10" id="KW-0663">Pyridoxal phosphate</keyword>
<reference evidence="13" key="1">
    <citation type="journal article" date="2009" name="Appl. Environ. Microbiol.">
        <title>Complete genome sequence of the chemolithoautotrophic marine magnetotactic coccus strain MC-1.</title>
        <authorList>
            <person name="Schubbe S."/>
            <person name="Williams T.J."/>
            <person name="Xie G."/>
            <person name="Kiss H.E."/>
            <person name="Brettin T.S."/>
            <person name="Martinez D."/>
            <person name="Ross C.A."/>
            <person name="Schuler D."/>
            <person name="Cox B.L."/>
            <person name="Nealson K.H."/>
            <person name="Bazylinski D.A."/>
        </authorList>
    </citation>
    <scope>NUCLEOTIDE SEQUENCE [LARGE SCALE GENOMIC DNA]</scope>
    <source>
        <strain evidence="13">ATCC BAA-1437 / JCM 17883 / MC-1</strain>
    </source>
</reference>
<dbReference type="SUPFAM" id="SSF53756">
    <property type="entry name" value="UDP-Glycosyltransferase/glycogen phosphorylase"/>
    <property type="match status" value="1"/>
</dbReference>
<evidence type="ECO:0000256" key="1">
    <source>
        <dbReference type="ARBA" id="ARBA00001275"/>
    </source>
</evidence>
<evidence type="ECO:0000313" key="13">
    <source>
        <dbReference type="Proteomes" id="UP000002586"/>
    </source>
</evidence>
<dbReference type="GO" id="GO:0005980">
    <property type="term" value="P:glycogen catabolic process"/>
    <property type="evidence" value="ECO:0007669"/>
    <property type="project" value="TreeGrafter"/>
</dbReference>
<dbReference type="PROSITE" id="PS00102">
    <property type="entry name" value="PHOSPHORYLASE"/>
    <property type="match status" value="1"/>
</dbReference>
<dbReference type="eggNOG" id="COG0058">
    <property type="taxonomic scope" value="Bacteria"/>
</dbReference>
<evidence type="ECO:0000256" key="4">
    <source>
        <dbReference type="ARBA" id="ARBA00022600"/>
    </source>
</evidence>
<dbReference type="Gene3D" id="3.40.50.2000">
    <property type="entry name" value="Glycogen Phosphorylase B"/>
    <property type="match status" value="2"/>
</dbReference>
<dbReference type="InterPro" id="IPR011833">
    <property type="entry name" value="Glycg_phsphrylas"/>
</dbReference>
<dbReference type="OrthoDB" id="7229284at2"/>
<dbReference type="PANTHER" id="PTHR11468">
    <property type="entry name" value="GLYCOGEN PHOSPHORYLASE"/>
    <property type="match status" value="1"/>
</dbReference>
<dbReference type="Proteomes" id="UP000002586">
    <property type="component" value="Chromosome"/>
</dbReference>
<feature type="modified residue" description="N6-(pyridoxal phosphate)lysine" evidence="10">
    <location>
        <position position="674"/>
    </location>
</feature>
<evidence type="ECO:0000256" key="2">
    <source>
        <dbReference type="ARBA" id="ARBA00001933"/>
    </source>
</evidence>
<keyword evidence="6 11" id="KW-0808">Transferase</keyword>
<dbReference type="STRING" id="156889.Mmc1_1520"/>
<evidence type="ECO:0000313" key="12">
    <source>
        <dbReference type="EMBL" id="ABK44029.1"/>
    </source>
</evidence>
<dbReference type="AlphaFoldDB" id="A0L7T6"/>
<dbReference type="RefSeq" id="WP_011713180.1">
    <property type="nucleotide sequence ID" value="NC_008576.1"/>
</dbReference>
<evidence type="ECO:0000256" key="8">
    <source>
        <dbReference type="ARBA" id="ARBA00023277"/>
    </source>
</evidence>
<keyword evidence="13" id="KW-1185">Reference proteome</keyword>
<dbReference type="FunFam" id="3.40.50.2000:FF:000149">
    <property type="entry name" value="Glycogen phosphorylase, muscle form"/>
    <property type="match status" value="1"/>
</dbReference>
<comment type="catalytic activity">
    <reaction evidence="1 11">
        <text>[(1-&gt;4)-alpha-D-glucosyl](n) + phosphate = [(1-&gt;4)-alpha-D-glucosyl](n-1) + alpha-D-glucose 1-phosphate</text>
        <dbReference type="Rhea" id="RHEA:41732"/>
        <dbReference type="Rhea" id="RHEA-COMP:9584"/>
        <dbReference type="Rhea" id="RHEA-COMP:9586"/>
        <dbReference type="ChEBI" id="CHEBI:15444"/>
        <dbReference type="ChEBI" id="CHEBI:43474"/>
        <dbReference type="ChEBI" id="CHEBI:58601"/>
        <dbReference type="EC" id="2.4.1.1"/>
    </reaction>
</comment>
<proteinExistence type="inferred from homology"/>
<dbReference type="GO" id="GO:0030170">
    <property type="term" value="F:pyridoxal phosphate binding"/>
    <property type="evidence" value="ECO:0007669"/>
    <property type="project" value="InterPro"/>
</dbReference>
<evidence type="ECO:0000256" key="10">
    <source>
        <dbReference type="PIRSR" id="PIRSR000460-1"/>
    </source>
</evidence>
<comment type="function">
    <text evidence="11">Allosteric enzyme that catalyzes the rate-limiting step in glycogen catabolism, the phosphorolytic cleavage of glycogen to produce glucose-1-phosphate, and plays a central role in maintaining cellular and organismal glucose homeostasis.</text>
</comment>
<evidence type="ECO:0000256" key="7">
    <source>
        <dbReference type="ARBA" id="ARBA00022898"/>
    </source>
</evidence>
<keyword evidence="5 11" id="KW-0328">Glycosyltransferase</keyword>
<dbReference type="InterPro" id="IPR035090">
    <property type="entry name" value="Pyridoxal_P_attach_site"/>
</dbReference>
<dbReference type="NCBIfam" id="TIGR02093">
    <property type="entry name" value="P_ylase"/>
    <property type="match status" value="1"/>
</dbReference>
<dbReference type="EC" id="2.4.1.1" evidence="11"/>
<dbReference type="FunFam" id="3.40.50.2000:FF:000005">
    <property type="entry name" value="Alpha-1,4 glucan phosphorylase"/>
    <property type="match status" value="1"/>
</dbReference>
<evidence type="ECO:0000256" key="5">
    <source>
        <dbReference type="ARBA" id="ARBA00022676"/>
    </source>
</evidence>
<dbReference type="GO" id="GO:0005737">
    <property type="term" value="C:cytoplasm"/>
    <property type="evidence" value="ECO:0007669"/>
    <property type="project" value="TreeGrafter"/>
</dbReference>
<dbReference type="PIRSF" id="PIRSF000460">
    <property type="entry name" value="Pprylas_GlgP"/>
    <property type="match status" value="1"/>
</dbReference>
<gene>
    <name evidence="12" type="ordered locus">Mmc1_1520</name>
</gene>
<dbReference type="CDD" id="cd04300">
    <property type="entry name" value="GT35_Glycogen_Phosphorylase"/>
    <property type="match status" value="1"/>
</dbReference>
<dbReference type="EMBL" id="CP000471">
    <property type="protein sequence ID" value="ABK44029.1"/>
    <property type="molecule type" value="Genomic_DNA"/>
</dbReference>
<comment type="similarity">
    <text evidence="3 11">Belongs to the glycogen phosphorylase family.</text>
</comment>